<dbReference type="RefSeq" id="XP_040743391.1">
    <property type="nucleotide sequence ID" value="XM_040890381.1"/>
</dbReference>
<evidence type="ECO:0000313" key="2">
    <source>
        <dbReference type="Proteomes" id="UP000193922"/>
    </source>
</evidence>
<dbReference type="Proteomes" id="UP000193922">
    <property type="component" value="Unassembled WGS sequence"/>
</dbReference>
<dbReference type="AlphaFoldDB" id="A0A1Y1W838"/>
<evidence type="ECO:0000313" key="1">
    <source>
        <dbReference type="EMBL" id="ORX69703.1"/>
    </source>
</evidence>
<reference evidence="1 2" key="1">
    <citation type="submission" date="2016-07" db="EMBL/GenBank/DDBJ databases">
        <title>Pervasive Adenine N6-methylation of Active Genes in Fungi.</title>
        <authorList>
            <consortium name="DOE Joint Genome Institute"/>
            <person name="Mondo S.J."/>
            <person name="Dannebaum R.O."/>
            <person name="Kuo R.C."/>
            <person name="Labutti K."/>
            <person name="Haridas S."/>
            <person name="Kuo A."/>
            <person name="Salamov A."/>
            <person name="Ahrendt S.R."/>
            <person name="Lipzen A."/>
            <person name="Sullivan W."/>
            <person name="Andreopoulos W.B."/>
            <person name="Clum A."/>
            <person name="Lindquist E."/>
            <person name="Daum C."/>
            <person name="Ramamoorthy G.K."/>
            <person name="Gryganskyi A."/>
            <person name="Culley D."/>
            <person name="Magnuson J.K."/>
            <person name="James T.Y."/>
            <person name="O'Malley M.A."/>
            <person name="Stajich J.E."/>
            <person name="Spatafora J.W."/>
            <person name="Visel A."/>
            <person name="Grigoriev I.V."/>
        </authorList>
    </citation>
    <scope>NUCLEOTIDE SEQUENCE [LARGE SCALE GENOMIC DNA]</scope>
    <source>
        <strain evidence="1 2">ATCC 12442</strain>
    </source>
</reference>
<name>A0A1Y1W838_9FUNG</name>
<sequence length="218" mass="24318">MYIALLNHDILACILAYVYEPHIHSTTDIDDTRMIAQLATVSRRWFAAMCPRAFRVLVVQRTFPHGIFNHACHMRHRFLWICSGGYPGIPVRSLHLIMPDECRCPGLLLEALRNLAPRLSGAVKLTVLGRGHLTMGTLNGMDKGAGDARCLARRLGNVREFEFVVDYYAEVGDPQAAYAFKVSGFVGALRSLLARKREDEIAEDPSECDSGKRSVCAE</sequence>
<accession>A0A1Y1W838</accession>
<protein>
    <submittedName>
        <fullName evidence="1">Uncharacterized protein</fullName>
    </submittedName>
</protein>
<organism evidence="1 2">
    <name type="scientific">Linderina pennispora</name>
    <dbReference type="NCBI Taxonomy" id="61395"/>
    <lineage>
        <taxon>Eukaryota</taxon>
        <taxon>Fungi</taxon>
        <taxon>Fungi incertae sedis</taxon>
        <taxon>Zoopagomycota</taxon>
        <taxon>Kickxellomycotina</taxon>
        <taxon>Kickxellomycetes</taxon>
        <taxon>Kickxellales</taxon>
        <taxon>Kickxellaceae</taxon>
        <taxon>Linderina</taxon>
    </lineage>
</organism>
<dbReference type="GeneID" id="63807029"/>
<keyword evidence="2" id="KW-1185">Reference proteome</keyword>
<proteinExistence type="predicted"/>
<gene>
    <name evidence="1" type="ORF">DL89DRAFT_293319</name>
</gene>
<dbReference type="EMBL" id="MCFD01000007">
    <property type="protein sequence ID" value="ORX69703.1"/>
    <property type="molecule type" value="Genomic_DNA"/>
</dbReference>
<comment type="caution">
    <text evidence="1">The sequence shown here is derived from an EMBL/GenBank/DDBJ whole genome shotgun (WGS) entry which is preliminary data.</text>
</comment>